<comment type="function">
    <text evidence="6">The RecF protein is involved in DNA metabolism; it is required for DNA replication and normal SOS inducibility. RecF binds preferentially to single-stranded, linear DNA. It also seems to bind ATP.</text>
</comment>
<proteinExistence type="inferred from homology"/>
<comment type="caution">
    <text evidence="8">The sequence shown here is derived from an EMBL/GenBank/DDBJ whole genome shotgun (WGS) entry which is preliminary data.</text>
</comment>
<name>A0A368C4K7_9GAMM</name>
<evidence type="ECO:0000256" key="3">
    <source>
        <dbReference type="ARBA" id="ARBA00022741"/>
    </source>
</evidence>
<dbReference type="Gene3D" id="1.20.1050.90">
    <property type="entry name" value="RecF/RecN/SMC, N-terminal domain"/>
    <property type="match status" value="1"/>
</dbReference>
<evidence type="ECO:0000259" key="7">
    <source>
        <dbReference type="Pfam" id="PF02463"/>
    </source>
</evidence>
<dbReference type="EMBL" id="QOPI01000014">
    <property type="protein sequence ID" value="RCL44508.1"/>
    <property type="molecule type" value="Genomic_DNA"/>
</dbReference>
<reference evidence="8 9" key="1">
    <citation type="journal article" date="2018" name="Microbiome">
        <title>Fine metagenomic profile of the Mediterranean stratified and mixed water columns revealed by assembly and recruitment.</title>
        <authorList>
            <person name="Haro-Moreno J.M."/>
            <person name="Lopez-Perez M."/>
            <person name="De La Torre J.R."/>
            <person name="Picazo A."/>
            <person name="Camacho A."/>
            <person name="Rodriguez-Valera F."/>
        </authorList>
    </citation>
    <scope>NUCLEOTIDE SEQUENCE [LARGE SCALE GENOMIC DNA]</scope>
    <source>
        <strain evidence="8">MED-G78</strain>
    </source>
</reference>
<dbReference type="GO" id="GO:0003697">
    <property type="term" value="F:single-stranded DNA binding"/>
    <property type="evidence" value="ECO:0007669"/>
    <property type="project" value="UniProtKB-UniRule"/>
</dbReference>
<dbReference type="GO" id="GO:0006260">
    <property type="term" value="P:DNA replication"/>
    <property type="evidence" value="ECO:0007669"/>
    <property type="project" value="UniProtKB-UniRule"/>
</dbReference>
<evidence type="ECO:0000313" key="9">
    <source>
        <dbReference type="Proteomes" id="UP000252915"/>
    </source>
</evidence>
<keyword evidence="1 6" id="KW-0963">Cytoplasm</keyword>
<comment type="similarity">
    <text evidence="6">Belongs to the RecF family.</text>
</comment>
<dbReference type="Gene3D" id="3.40.50.300">
    <property type="entry name" value="P-loop containing nucleotide triphosphate hydrolases"/>
    <property type="match status" value="1"/>
</dbReference>
<dbReference type="SUPFAM" id="SSF52540">
    <property type="entry name" value="P-loop containing nucleoside triphosphate hydrolases"/>
    <property type="match status" value="1"/>
</dbReference>
<dbReference type="HAMAP" id="MF_00365">
    <property type="entry name" value="RecF"/>
    <property type="match status" value="1"/>
</dbReference>
<evidence type="ECO:0000256" key="4">
    <source>
        <dbReference type="ARBA" id="ARBA00022840"/>
    </source>
</evidence>
<evidence type="ECO:0000313" key="8">
    <source>
        <dbReference type="EMBL" id="RCL44508.1"/>
    </source>
</evidence>
<protein>
    <recommendedName>
        <fullName evidence="6">DNA replication and repair protein RecF</fullName>
    </recommendedName>
</protein>
<evidence type="ECO:0000256" key="5">
    <source>
        <dbReference type="ARBA" id="ARBA00023125"/>
    </source>
</evidence>
<keyword evidence="4 6" id="KW-0067">ATP-binding</keyword>
<evidence type="ECO:0000256" key="6">
    <source>
        <dbReference type="HAMAP-Rule" id="MF_00365"/>
    </source>
</evidence>
<keyword evidence="6" id="KW-0742">SOS response</keyword>
<gene>
    <name evidence="6 8" type="primary">recF</name>
    <name evidence="8" type="ORF">DBW92_02935</name>
</gene>
<dbReference type="InterPro" id="IPR042174">
    <property type="entry name" value="RecF_2"/>
</dbReference>
<dbReference type="AlphaFoldDB" id="A0A368C4K7"/>
<dbReference type="PANTHER" id="PTHR32182">
    <property type="entry name" value="DNA REPLICATION AND REPAIR PROTEIN RECF"/>
    <property type="match status" value="1"/>
</dbReference>
<dbReference type="GO" id="GO:0009432">
    <property type="term" value="P:SOS response"/>
    <property type="evidence" value="ECO:0007669"/>
    <property type="project" value="UniProtKB-UniRule"/>
</dbReference>
<keyword evidence="5 6" id="KW-0238">DNA-binding</keyword>
<keyword evidence="6" id="KW-0227">DNA damage</keyword>
<evidence type="ECO:0000256" key="2">
    <source>
        <dbReference type="ARBA" id="ARBA00022705"/>
    </source>
</evidence>
<dbReference type="GO" id="GO:0005524">
    <property type="term" value="F:ATP binding"/>
    <property type="evidence" value="ECO:0007669"/>
    <property type="project" value="UniProtKB-UniRule"/>
</dbReference>
<dbReference type="GO" id="GO:0005737">
    <property type="term" value="C:cytoplasm"/>
    <property type="evidence" value="ECO:0007669"/>
    <property type="project" value="UniProtKB-SubCell"/>
</dbReference>
<accession>A0A368C4K7</accession>
<comment type="subcellular location">
    <subcellularLocation>
        <location evidence="6">Cytoplasm</location>
    </subcellularLocation>
</comment>
<dbReference type="InterPro" id="IPR027417">
    <property type="entry name" value="P-loop_NTPase"/>
</dbReference>
<dbReference type="GO" id="GO:0006302">
    <property type="term" value="P:double-strand break repair"/>
    <property type="evidence" value="ECO:0007669"/>
    <property type="project" value="TreeGrafter"/>
</dbReference>
<dbReference type="InterPro" id="IPR001238">
    <property type="entry name" value="DNA-binding_RecF"/>
</dbReference>
<evidence type="ECO:0000256" key="1">
    <source>
        <dbReference type="ARBA" id="ARBA00022490"/>
    </source>
</evidence>
<feature type="domain" description="RecF/RecN/SMC N-terminal" evidence="7">
    <location>
        <begin position="3"/>
        <end position="347"/>
    </location>
</feature>
<keyword evidence="6" id="KW-0234">DNA repair</keyword>
<keyword evidence="3 6" id="KW-0547">Nucleotide-binding</keyword>
<keyword evidence="2 6" id="KW-0235">DNA replication</keyword>
<organism evidence="8 9">
    <name type="scientific">SAR86 cluster bacterium</name>
    <dbReference type="NCBI Taxonomy" id="2030880"/>
    <lineage>
        <taxon>Bacteria</taxon>
        <taxon>Pseudomonadati</taxon>
        <taxon>Pseudomonadota</taxon>
        <taxon>Gammaproteobacteria</taxon>
        <taxon>SAR86 cluster</taxon>
    </lineage>
</organism>
<dbReference type="Pfam" id="PF02463">
    <property type="entry name" value="SMC_N"/>
    <property type="match status" value="1"/>
</dbReference>
<dbReference type="Proteomes" id="UP000252915">
    <property type="component" value="Unassembled WGS sequence"/>
</dbReference>
<dbReference type="PANTHER" id="PTHR32182:SF0">
    <property type="entry name" value="DNA REPLICATION AND REPAIR PROTEIN RECF"/>
    <property type="match status" value="1"/>
</dbReference>
<feature type="binding site" evidence="6">
    <location>
        <begin position="30"/>
        <end position="37"/>
    </location>
    <ligand>
        <name>ATP</name>
        <dbReference type="ChEBI" id="CHEBI:30616"/>
    </ligand>
</feature>
<dbReference type="NCBIfam" id="TIGR00611">
    <property type="entry name" value="recf"/>
    <property type="match status" value="1"/>
</dbReference>
<dbReference type="GO" id="GO:0000731">
    <property type="term" value="P:DNA synthesis involved in DNA repair"/>
    <property type="evidence" value="ECO:0007669"/>
    <property type="project" value="TreeGrafter"/>
</dbReference>
<dbReference type="InterPro" id="IPR003395">
    <property type="entry name" value="RecF/RecN/SMC_N"/>
</dbReference>
<sequence>MALSSITLNNFRCFNLTKVDLADGANFFYGKNGCGKTTILEAIYLVCSGRSFKSSNIESAITLNQDSFHLKGFDKESGFIIEAYKERKKSIQIKLNNKKITISEAAKAFPATIIDNKTFSFTEASPGFRRKILDRAIFLSDATYSAAWFSYYRTLKQRNKVLKDRALNELDTWSNKLSILGTTLSEKREHFFNQTKDAYDNIVQSLGLTSEKKFIKDLHFEYFKGWDDKVSLEEILELEKDNDIRRRVTTKGPHKSDIKVIISNSEAKEILSRGEQKLLSIIWLCAQHETLRSLYKIKPTLLIDDVKSELDNNTFNIFISLLKLIQNQIIFSNIEDQINSKIEAELITIKKFHVEQLS</sequence>